<feature type="transmembrane region" description="Helical" evidence="9">
    <location>
        <begin position="994"/>
        <end position="1014"/>
    </location>
</feature>
<dbReference type="CDD" id="cd18579">
    <property type="entry name" value="ABC_6TM_ABCC_D1"/>
    <property type="match status" value="1"/>
</dbReference>
<gene>
    <name evidence="12" type="ORF">WA026_008105</name>
</gene>
<dbReference type="PANTHER" id="PTHR24223">
    <property type="entry name" value="ATP-BINDING CASSETTE SUB-FAMILY C"/>
    <property type="match status" value="1"/>
</dbReference>
<keyword evidence="5" id="KW-0547">Nucleotide-binding</keyword>
<evidence type="ECO:0000259" key="11">
    <source>
        <dbReference type="PROSITE" id="PS50929"/>
    </source>
</evidence>
<dbReference type="GO" id="GO:0140359">
    <property type="term" value="F:ABC-type transporter activity"/>
    <property type="evidence" value="ECO:0007669"/>
    <property type="project" value="InterPro"/>
</dbReference>
<evidence type="ECO:0000256" key="3">
    <source>
        <dbReference type="ARBA" id="ARBA00022692"/>
    </source>
</evidence>
<feature type="domain" description="ABC transmembrane type-1" evidence="11">
    <location>
        <begin position="101"/>
        <end position="373"/>
    </location>
</feature>
<evidence type="ECO:0000256" key="2">
    <source>
        <dbReference type="ARBA" id="ARBA00022448"/>
    </source>
</evidence>
<dbReference type="PROSITE" id="PS50929">
    <property type="entry name" value="ABC_TM1F"/>
    <property type="match status" value="2"/>
</dbReference>
<dbReference type="InterPro" id="IPR027417">
    <property type="entry name" value="P-loop_NTPase"/>
</dbReference>
<dbReference type="PANTHER" id="PTHR24223:SF448">
    <property type="entry name" value="FI20146P1-RELATED"/>
    <property type="match status" value="1"/>
</dbReference>
<comment type="caution">
    <text evidence="12">The sequence shown here is derived from an EMBL/GenBank/DDBJ whole genome shotgun (WGS) entry which is preliminary data.</text>
</comment>
<dbReference type="Gene3D" id="1.20.1560.10">
    <property type="entry name" value="ABC transporter type 1, transmembrane domain"/>
    <property type="match status" value="2"/>
</dbReference>
<dbReference type="CDD" id="cd03250">
    <property type="entry name" value="ABCC_MRP_domain1"/>
    <property type="match status" value="1"/>
</dbReference>
<evidence type="ECO:0000256" key="9">
    <source>
        <dbReference type="SAM" id="Phobius"/>
    </source>
</evidence>
<dbReference type="CDD" id="cd18580">
    <property type="entry name" value="ABC_6TM_ABCC_D2"/>
    <property type="match status" value="1"/>
</dbReference>
<name>A0AAW1TQ65_9CUCU</name>
<feature type="transmembrane region" description="Helical" evidence="9">
    <location>
        <begin position="76"/>
        <end position="95"/>
    </location>
</feature>
<keyword evidence="13" id="KW-1185">Reference proteome</keyword>
<keyword evidence="4" id="KW-0677">Repeat</keyword>
<evidence type="ECO:0000259" key="10">
    <source>
        <dbReference type="PROSITE" id="PS50893"/>
    </source>
</evidence>
<dbReference type="EMBL" id="JARQZJ010000003">
    <property type="protein sequence ID" value="KAK9870543.1"/>
    <property type="molecule type" value="Genomic_DNA"/>
</dbReference>
<accession>A0AAW1TQ65</accession>
<evidence type="ECO:0000256" key="7">
    <source>
        <dbReference type="ARBA" id="ARBA00022989"/>
    </source>
</evidence>
<proteinExistence type="predicted"/>
<evidence type="ECO:0000313" key="13">
    <source>
        <dbReference type="Proteomes" id="UP001431783"/>
    </source>
</evidence>
<dbReference type="FunFam" id="3.40.50.300:FF:000973">
    <property type="entry name" value="Multidrug resistance-associated protein 4"/>
    <property type="match status" value="1"/>
</dbReference>
<dbReference type="CDD" id="cd03244">
    <property type="entry name" value="ABCC_MRP_domain2"/>
    <property type="match status" value="1"/>
</dbReference>
<dbReference type="GO" id="GO:0005524">
    <property type="term" value="F:ATP binding"/>
    <property type="evidence" value="ECO:0007669"/>
    <property type="project" value="UniProtKB-KW"/>
</dbReference>
<dbReference type="InterPro" id="IPR003439">
    <property type="entry name" value="ABC_transporter-like_ATP-bd"/>
</dbReference>
<evidence type="ECO:0000256" key="8">
    <source>
        <dbReference type="ARBA" id="ARBA00023136"/>
    </source>
</evidence>
<feature type="transmembrane region" description="Helical" evidence="9">
    <location>
        <begin position="357"/>
        <end position="377"/>
    </location>
</feature>
<feature type="domain" description="ABC transporter" evidence="10">
    <location>
        <begin position="405"/>
        <end position="624"/>
    </location>
</feature>
<feature type="transmembrane region" description="Helical" evidence="9">
    <location>
        <begin position="130"/>
        <end position="147"/>
    </location>
</feature>
<feature type="transmembrane region" description="Helical" evidence="9">
    <location>
        <begin position="960"/>
        <end position="982"/>
    </location>
</feature>
<evidence type="ECO:0000313" key="12">
    <source>
        <dbReference type="EMBL" id="KAK9870543.1"/>
    </source>
</evidence>
<dbReference type="Gene3D" id="3.40.50.300">
    <property type="entry name" value="P-loop containing nucleotide triphosphate hydrolases"/>
    <property type="match status" value="2"/>
</dbReference>
<keyword evidence="7 9" id="KW-1133">Transmembrane helix</keyword>
<feature type="transmembrane region" description="Helical" evidence="9">
    <location>
        <begin position="858"/>
        <end position="890"/>
    </location>
</feature>
<evidence type="ECO:0000256" key="6">
    <source>
        <dbReference type="ARBA" id="ARBA00022840"/>
    </source>
</evidence>
<keyword evidence="2" id="KW-0813">Transport</keyword>
<dbReference type="SUPFAM" id="SSF90123">
    <property type="entry name" value="ABC transporter transmembrane region"/>
    <property type="match status" value="2"/>
</dbReference>
<dbReference type="InterPro" id="IPR011527">
    <property type="entry name" value="ABC1_TM_dom"/>
</dbReference>
<feature type="domain" description="ABC transporter" evidence="10">
    <location>
        <begin position="1050"/>
        <end position="1277"/>
    </location>
</feature>
<keyword evidence="6" id="KW-0067">ATP-binding</keyword>
<feature type="domain" description="ABC transmembrane type-1" evidence="11">
    <location>
        <begin position="742"/>
        <end position="1017"/>
    </location>
</feature>
<dbReference type="InterPro" id="IPR036640">
    <property type="entry name" value="ABC1_TM_sf"/>
</dbReference>
<keyword evidence="8 9" id="KW-0472">Membrane</keyword>
<comment type="subcellular location">
    <subcellularLocation>
        <location evidence="1">Membrane</location>
        <topology evidence="1">Multi-pass membrane protein</topology>
    </subcellularLocation>
</comment>
<feature type="transmembrane region" description="Helical" evidence="9">
    <location>
        <begin position="777"/>
        <end position="796"/>
    </location>
</feature>
<feature type="transmembrane region" description="Helical" evidence="9">
    <location>
        <begin position="232"/>
        <end position="250"/>
    </location>
</feature>
<dbReference type="InterPro" id="IPR044746">
    <property type="entry name" value="ABCC_6TM_D1"/>
</dbReference>
<sequence>MDKGRTVRRKPFPKQNAGFLSLLTFSYLLGFLRNSKRKEIEEHDLFNVMDTFQSKKLGDDLEKQWKLQKAKKDKATIIYALFKCYGLYLLGLLLSQATAKVIFLYSLPYSLSKFISYFNKDQTDVTSEMAICYASIMVGVTFLNGLWEQHFTLWKMELGIKMQAAVSSLLYRKSLSLSISKVKEISTGKIVTSIVKDVVLLNDAILYGIEFVLESFQVILVCFFIYDKVGIGSIGGLSIIFISMIFQVAASRATYLKRDVCNEKTDQRLQQTQEVLSFIRLIKMYRWESFFRDRLQKLRKYELSNLKSVFIWKSIAIIFGVVSGRIAQTSIFVLYMYLGNKLDAGVIYYIQQLFHKIAAAMVFIPLGIQSMADFLIATKRVNFILNSEENNIIFNSTLKIPNPAITMEKVDVKSEGFKILNNINIKLTPGLNILIGPSGCGKSTLLKTILEEYNTTSGKLHVRGKISYASQTPWLFPSSVKQNILFGQSYDKYKYEKVLEICCLTDDINTFVNGDETILTDCGANLSKGQQGRINLARAIYRDSDIYLLDDCFASLDVHIKTRVFENVIKNYLNNKLCVLVTHSTQFVKRADYVVIMENHSIKFAGEPETIPKELYEKMEENQNDDVDESAAEIKRSDDENEINETEESTTLLSTVETARTENIYLERKKTGRVGFQCYKSYFKYGGGLVMFITIFGLHIMCEFTNGLGEKLISKWVNEQKETSAISSINLNATIDASTISIIDDINTTYPSTTMFSSNYSTENLEPTSEPFKIDMFTLYVAAMIISTVFIVIRCFSTYYFTIKVSKNLHNGMVNNILQGCMFFFDTHLIGHILTRFSKDLFIMDELIPFVGLEGLRVFFLLPMCLVLIATVSLKLAGASIVLAIVLFYLSEYILTTTRSTQRLCNSTLSPIIGHANASLEGLIIIRAFGTQHVLKDEFDRNFDMYVSANHLREVASRVLGFYSITAATLFTAIITFVLFFFSSGILAGDVGLVLSQASMMCVLLKFGIVLWMITENSMTSVERVLEYTKLPTENQNGRDVGDWPSQGAIEFKNVNLTYKSNGETVLKNLSFKINPKEKIGIVGRTGAGKSSIIVTLFRMYDFLGDILIDDENIRHMSLECLRTNLSIIPQDPVIFTGTVRENIDPKQTLDDSQVWKILEIVNLKSHFQNLDENLAHTNLSIGQKQLICLARALTRKSKIVILDEATANMDEEMDSLIQTKIRELFQSCTLIIIAHRLHTVINCDKIIVMDNGKIVEFDKPQVLLQNTDGLFYKMLHDKKTN</sequence>
<dbReference type="FunFam" id="3.40.50.300:FF:000163">
    <property type="entry name" value="Multidrug resistance-associated protein member 4"/>
    <property type="match status" value="1"/>
</dbReference>
<keyword evidence="3 9" id="KW-0812">Transmembrane</keyword>
<dbReference type="PROSITE" id="PS50893">
    <property type="entry name" value="ABC_TRANSPORTER_2"/>
    <property type="match status" value="2"/>
</dbReference>
<evidence type="ECO:0000256" key="4">
    <source>
        <dbReference type="ARBA" id="ARBA00022737"/>
    </source>
</evidence>
<protein>
    <submittedName>
        <fullName evidence="12">Uncharacterized protein</fullName>
    </submittedName>
</protein>
<dbReference type="InterPro" id="IPR003593">
    <property type="entry name" value="AAA+_ATPase"/>
</dbReference>
<evidence type="ECO:0000256" key="1">
    <source>
        <dbReference type="ARBA" id="ARBA00004141"/>
    </source>
</evidence>
<dbReference type="GO" id="GO:0016887">
    <property type="term" value="F:ATP hydrolysis activity"/>
    <property type="evidence" value="ECO:0007669"/>
    <property type="project" value="InterPro"/>
</dbReference>
<dbReference type="InterPro" id="IPR044726">
    <property type="entry name" value="ABCC_6TM_D2"/>
</dbReference>
<dbReference type="SMART" id="SM00382">
    <property type="entry name" value="AAA"/>
    <property type="match status" value="2"/>
</dbReference>
<feature type="transmembrane region" description="Helical" evidence="9">
    <location>
        <begin position="817"/>
        <end position="838"/>
    </location>
</feature>
<evidence type="ECO:0000256" key="5">
    <source>
        <dbReference type="ARBA" id="ARBA00022741"/>
    </source>
</evidence>
<feature type="transmembrane region" description="Helical" evidence="9">
    <location>
        <begin position="682"/>
        <end position="701"/>
    </location>
</feature>
<organism evidence="12 13">
    <name type="scientific">Henosepilachna vigintioctopunctata</name>
    <dbReference type="NCBI Taxonomy" id="420089"/>
    <lineage>
        <taxon>Eukaryota</taxon>
        <taxon>Metazoa</taxon>
        <taxon>Ecdysozoa</taxon>
        <taxon>Arthropoda</taxon>
        <taxon>Hexapoda</taxon>
        <taxon>Insecta</taxon>
        <taxon>Pterygota</taxon>
        <taxon>Neoptera</taxon>
        <taxon>Endopterygota</taxon>
        <taxon>Coleoptera</taxon>
        <taxon>Polyphaga</taxon>
        <taxon>Cucujiformia</taxon>
        <taxon>Coccinelloidea</taxon>
        <taxon>Coccinellidae</taxon>
        <taxon>Epilachninae</taxon>
        <taxon>Epilachnini</taxon>
        <taxon>Henosepilachna</taxon>
    </lineage>
</organism>
<feature type="transmembrane region" description="Helical" evidence="9">
    <location>
        <begin position="204"/>
        <end position="226"/>
    </location>
</feature>
<dbReference type="Proteomes" id="UP001431783">
    <property type="component" value="Unassembled WGS sequence"/>
</dbReference>
<dbReference type="SUPFAM" id="SSF52540">
    <property type="entry name" value="P-loop containing nucleoside triphosphate hydrolases"/>
    <property type="match status" value="2"/>
</dbReference>
<dbReference type="Pfam" id="PF00005">
    <property type="entry name" value="ABC_tran"/>
    <property type="match status" value="2"/>
</dbReference>
<dbReference type="GO" id="GO:0016020">
    <property type="term" value="C:membrane"/>
    <property type="evidence" value="ECO:0007669"/>
    <property type="project" value="UniProtKB-SubCell"/>
</dbReference>
<feature type="transmembrane region" description="Helical" evidence="9">
    <location>
        <begin position="309"/>
        <end position="337"/>
    </location>
</feature>
<dbReference type="InterPro" id="IPR050173">
    <property type="entry name" value="ABC_transporter_C-like"/>
</dbReference>
<reference evidence="12 13" key="1">
    <citation type="submission" date="2023-03" db="EMBL/GenBank/DDBJ databases">
        <title>Genome insight into feeding habits of ladybird beetles.</title>
        <authorList>
            <person name="Li H.-S."/>
            <person name="Huang Y.-H."/>
            <person name="Pang H."/>
        </authorList>
    </citation>
    <scope>NUCLEOTIDE SEQUENCE [LARGE SCALE GENOMIC DNA]</scope>
    <source>
        <strain evidence="12">SYSU_2023b</strain>
        <tissue evidence="12">Whole body</tissue>
    </source>
</reference>
<dbReference type="Pfam" id="PF00664">
    <property type="entry name" value="ABC_membrane"/>
    <property type="match status" value="2"/>
</dbReference>